<evidence type="ECO:0000313" key="3">
    <source>
        <dbReference type="Proteomes" id="UP000288859"/>
    </source>
</evidence>
<feature type="region of interest" description="Disordered" evidence="1">
    <location>
        <begin position="314"/>
        <end position="333"/>
    </location>
</feature>
<feature type="compositionally biased region" description="Polar residues" evidence="1">
    <location>
        <begin position="195"/>
        <end position="217"/>
    </location>
</feature>
<reference evidence="2 3" key="1">
    <citation type="submission" date="2017-03" db="EMBL/GenBank/DDBJ databases">
        <title>Genomes of endolithic fungi from Antarctica.</title>
        <authorList>
            <person name="Coleine C."/>
            <person name="Masonjones S."/>
            <person name="Stajich J.E."/>
        </authorList>
    </citation>
    <scope>NUCLEOTIDE SEQUENCE [LARGE SCALE GENOMIC DNA]</scope>
    <source>
        <strain evidence="2 3">CCFEE 6314</strain>
    </source>
</reference>
<feature type="compositionally biased region" description="Basic and acidic residues" evidence="1">
    <location>
        <begin position="78"/>
        <end position="97"/>
    </location>
</feature>
<feature type="compositionally biased region" description="Low complexity" evidence="1">
    <location>
        <begin position="22"/>
        <end position="42"/>
    </location>
</feature>
<dbReference type="EMBL" id="NAJM01000004">
    <property type="protein sequence ID" value="RVX74688.1"/>
    <property type="molecule type" value="Genomic_DNA"/>
</dbReference>
<gene>
    <name evidence="2" type="ORF">B0A52_01815</name>
</gene>
<feature type="compositionally biased region" description="Low complexity" evidence="1">
    <location>
        <begin position="165"/>
        <end position="188"/>
    </location>
</feature>
<evidence type="ECO:0000256" key="1">
    <source>
        <dbReference type="SAM" id="MobiDB-lite"/>
    </source>
</evidence>
<feature type="compositionally biased region" description="Gly residues" evidence="1">
    <location>
        <begin position="111"/>
        <end position="123"/>
    </location>
</feature>
<sequence length="333" mass="37622">MSTQSRIRRGPSSNDEKDQEGSRSMSMSMSMSKSKSNSSSSIKSDRHRNRDRNQLRDKDYHRSSHYKRQKISSRNAHSRHEQSKGQERMARIDENSSVHRLNLDANLEWGEGQGQGQGQGHGDAGATPRQRYKPKPQPRSTRSHGSNGGKNHEEDGDDMEGGVQDPSRYSDSSSSSTSTSTSRSSPTRPNDRPQSGRQENDSLQKGMSDTTSPPSRNSHSHSHIDHRTQQSESDKPQSINHQSEKSHSPERMVVRHGDSDDGECCRVEPTPSLAARIVVRNRLLTEDGSDMTDAEIEDCLYHLDRPLPVCLHRVERSRRDGSRHQRGEKRERK</sequence>
<feature type="compositionally biased region" description="Basic and acidic residues" evidence="1">
    <location>
        <begin position="222"/>
        <end position="235"/>
    </location>
</feature>
<dbReference type="AlphaFoldDB" id="A0A438NG28"/>
<feature type="compositionally biased region" description="Basic and acidic residues" evidence="1">
    <location>
        <begin position="51"/>
        <end position="62"/>
    </location>
</feature>
<protein>
    <submittedName>
        <fullName evidence="2">Uncharacterized protein</fullName>
    </submittedName>
</protein>
<name>A0A438NG28_EXOME</name>
<proteinExistence type="predicted"/>
<organism evidence="2 3">
    <name type="scientific">Exophiala mesophila</name>
    <name type="common">Black yeast-like fungus</name>
    <dbReference type="NCBI Taxonomy" id="212818"/>
    <lineage>
        <taxon>Eukaryota</taxon>
        <taxon>Fungi</taxon>
        <taxon>Dikarya</taxon>
        <taxon>Ascomycota</taxon>
        <taxon>Pezizomycotina</taxon>
        <taxon>Eurotiomycetes</taxon>
        <taxon>Chaetothyriomycetidae</taxon>
        <taxon>Chaetothyriales</taxon>
        <taxon>Herpotrichiellaceae</taxon>
        <taxon>Exophiala</taxon>
    </lineage>
</organism>
<comment type="caution">
    <text evidence="2">The sequence shown here is derived from an EMBL/GenBank/DDBJ whole genome shotgun (WGS) entry which is preliminary data.</text>
</comment>
<feature type="region of interest" description="Disordered" evidence="1">
    <location>
        <begin position="1"/>
        <end position="267"/>
    </location>
</feature>
<dbReference type="Proteomes" id="UP000288859">
    <property type="component" value="Unassembled WGS sequence"/>
</dbReference>
<evidence type="ECO:0000313" key="2">
    <source>
        <dbReference type="EMBL" id="RVX74688.1"/>
    </source>
</evidence>
<feature type="compositionally biased region" description="Basic and acidic residues" evidence="1">
    <location>
        <begin position="242"/>
        <end position="266"/>
    </location>
</feature>
<accession>A0A438NG28</accession>